<dbReference type="CDD" id="cd04489">
    <property type="entry name" value="ExoVII_LU_OBF"/>
    <property type="match status" value="1"/>
</dbReference>
<evidence type="ECO:0000256" key="4">
    <source>
        <dbReference type="ARBA" id="ARBA00022839"/>
    </source>
</evidence>
<dbReference type="NCBIfam" id="TIGR00237">
    <property type="entry name" value="xseA"/>
    <property type="match status" value="1"/>
</dbReference>
<keyword evidence="3 5" id="KW-0378">Hydrolase</keyword>
<evidence type="ECO:0000256" key="5">
    <source>
        <dbReference type="HAMAP-Rule" id="MF_00378"/>
    </source>
</evidence>
<evidence type="ECO:0000259" key="8">
    <source>
        <dbReference type="Pfam" id="PF13742"/>
    </source>
</evidence>
<feature type="domain" description="OB-fold nucleic acid binding" evidence="8">
    <location>
        <begin position="11"/>
        <end position="107"/>
    </location>
</feature>
<dbReference type="InterPro" id="IPR003753">
    <property type="entry name" value="Exonuc_VII_L"/>
</dbReference>
<comment type="function">
    <text evidence="5">Bidirectionally degrades single-stranded DNA into large acid-insoluble oligonucleotides, which are then degraded further into small acid-soluble oligonucleotides.</text>
</comment>
<gene>
    <name evidence="5 9" type="primary">xseA</name>
    <name evidence="9" type="ORF">IAD50_01645</name>
</gene>
<dbReference type="Pfam" id="PF02601">
    <property type="entry name" value="Exonuc_VII_L"/>
    <property type="match status" value="1"/>
</dbReference>
<dbReference type="InterPro" id="IPR020579">
    <property type="entry name" value="Exonuc_VII_lsu_C"/>
</dbReference>
<dbReference type="HAMAP" id="MF_00378">
    <property type="entry name" value="Exonuc_7_L"/>
    <property type="match status" value="1"/>
</dbReference>
<dbReference type="GO" id="GO:0003676">
    <property type="term" value="F:nucleic acid binding"/>
    <property type="evidence" value="ECO:0007669"/>
    <property type="project" value="InterPro"/>
</dbReference>
<dbReference type="GO" id="GO:0008855">
    <property type="term" value="F:exodeoxyribonuclease VII activity"/>
    <property type="evidence" value="ECO:0007669"/>
    <property type="project" value="UniProtKB-UniRule"/>
</dbReference>
<dbReference type="PANTHER" id="PTHR30008:SF0">
    <property type="entry name" value="EXODEOXYRIBONUCLEASE 7 LARGE SUBUNIT"/>
    <property type="match status" value="1"/>
</dbReference>
<evidence type="ECO:0000256" key="2">
    <source>
        <dbReference type="ARBA" id="ARBA00022722"/>
    </source>
</evidence>
<comment type="subunit">
    <text evidence="5">Heterooligomer composed of large and small subunits.</text>
</comment>
<reference evidence="9" key="2">
    <citation type="journal article" date="2021" name="PeerJ">
        <title>Extensive microbial diversity within the chicken gut microbiome revealed by metagenomics and culture.</title>
        <authorList>
            <person name="Gilroy R."/>
            <person name="Ravi A."/>
            <person name="Getino M."/>
            <person name="Pursley I."/>
            <person name="Horton D.L."/>
            <person name="Alikhan N.F."/>
            <person name="Baker D."/>
            <person name="Gharbi K."/>
            <person name="Hall N."/>
            <person name="Watson M."/>
            <person name="Adriaenssens E.M."/>
            <person name="Foster-Nyarko E."/>
            <person name="Jarju S."/>
            <person name="Secka A."/>
            <person name="Antonio M."/>
            <person name="Oren A."/>
            <person name="Chaudhuri R.R."/>
            <person name="La Ragione R."/>
            <person name="Hildebrand F."/>
            <person name="Pallen M.J."/>
        </authorList>
    </citation>
    <scope>NUCLEOTIDE SEQUENCE</scope>
    <source>
        <strain evidence="9">CHK195-4489</strain>
    </source>
</reference>
<dbReference type="EMBL" id="DVMM01000033">
    <property type="protein sequence ID" value="HIU28979.1"/>
    <property type="molecule type" value="Genomic_DNA"/>
</dbReference>
<comment type="similarity">
    <text evidence="5 6">Belongs to the XseA family.</text>
</comment>
<evidence type="ECO:0000256" key="1">
    <source>
        <dbReference type="ARBA" id="ARBA00022490"/>
    </source>
</evidence>
<proteinExistence type="inferred from homology"/>
<sequence>MNRVPDAKQVFTVSNVNQYIKALITSDYNLSGICVSGELSNFKKYSSGHAYFSLKDAGGVLKCVMFSSRIATGLKFIPSDGMRVLAYGSISVYERDGVYQLYTERMQPDGVGTLYMAYEALKSRLEQEGLFDPAKKREIPKLPSCVGVVTSASGAVIRDIQNVIGRRFPTMNLKLFPVSVQGENASPEIVRALQYISRTKCCDVVIVGRGGGSIEDLWAFNEEATVRAVAACGVPVISAVGHETDYTLTDFAADLRAPTPSAAAELAVPVLQELRERVEGYRSKIASIPLTNCHIKQMELDRLKSSRSLAKPFERIDNESISLDRDYARAEERMSRSILENQERITSLSSHLSALDPNAVLKRGYSIVYKENGTAVTGASQVAEGERIGIQTANGRFGAIRENIKAET</sequence>
<evidence type="ECO:0000259" key="7">
    <source>
        <dbReference type="Pfam" id="PF02601"/>
    </source>
</evidence>
<name>A0A9D1I6K3_9CLOT</name>
<dbReference type="EC" id="3.1.11.6" evidence="5"/>
<dbReference type="GO" id="GO:0009318">
    <property type="term" value="C:exodeoxyribonuclease VII complex"/>
    <property type="evidence" value="ECO:0007669"/>
    <property type="project" value="UniProtKB-UniRule"/>
</dbReference>
<dbReference type="PANTHER" id="PTHR30008">
    <property type="entry name" value="EXODEOXYRIBONUCLEASE 7 LARGE SUBUNIT"/>
    <property type="match status" value="1"/>
</dbReference>
<dbReference type="GO" id="GO:0006308">
    <property type="term" value="P:DNA catabolic process"/>
    <property type="evidence" value="ECO:0007669"/>
    <property type="project" value="UniProtKB-UniRule"/>
</dbReference>
<comment type="caution">
    <text evidence="9">The sequence shown here is derived from an EMBL/GenBank/DDBJ whole genome shotgun (WGS) entry which is preliminary data.</text>
</comment>
<evidence type="ECO:0000256" key="3">
    <source>
        <dbReference type="ARBA" id="ARBA00022801"/>
    </source>
</evidence>
<reference evidence="9" key="1">
    <citation type="submission" date="2020-10" db="EMBL/GenBank/DDBJ databases">
        <authorList>
            <person name="Gilroy R."/>
        </authorList>
    </citation>
    <scope>NUCLEOTIDE SEQUENCE</scope>
    <source>
        <strain evidence="9">CHK195-4489</strain>
    </source>
</reference>
<comment type="catalytic activity">
    <reaction evidence="5 6">
        <text>Exonucleolytic cleavage in either 5'- to 3'- or 3'- to 5'-direction to yield nucleoside 5'-phosphates.</text>
        <dbReference type="EC" id="3.1.11.6"/>
    </reaction>
</comment>
<comment type="subcellular location">
    <subcellularLocation>
        <location evidence="5 6">Cytoplasm</location>
    </subcellularLocation>
</comment>
<keyword evidence="1 5" id="KW-0963">Cytoplasm</keyword>
<accession>A0A9D1I6K3</accession>
<evidence type="ECO:0000313" key="10">
    <source>
        <dbReference type="Proteomes" id="UP000824089"/>
    </source>
</evidence>
<evidence type="ECO:0000256" key="6">
    <source>
        <dbReference type="RuleBase" id="RU004355"/>
    </source>
</evidence>
<dbReference type="Pfam" id="PF13742">
    <property type="entry name" value="tRNA_anti_2"/>
    <property type="match status" value="1"/>
</dbReference>
<dbReference type="Proteomes" id="UP000824089">
    <property type="component" value="Unassembled WGS sequence"/>
</dbReference>
<dbReference type="GO" id="GO:0005737">
    <property type="term" value="C:cytoplasm"/>
    <property type="evidence" value="ECO:0007669"/>
    <property type="project" value="UniProtKB-SubCell"/>
</dbReference>
<keyword evidence="2 5" id="KW-0540">Nuclease</keyword>
<feature type="domain" description="Exonuclease VII large subunit C-terminal" evidence="7">
    <location>
        <begin position="130"/>
        <end position="333"/>
    </location>
</feature>
<keyword evidence="4 5" id="KW-0269">Exonuclease</keyword>
<organism evidence="9 10">
    <name type="scientific">Candidatus Egerieisoma faecipullorum</name>
    <dbReference type="NCBI Taxonomy" id="2840963"/>
    <lineage>
        <taxon>Bacteria</taxon>
        <taxon>Bacillati</taxon>
        <taxon>Bacillota</taxon>
        <taxon>Clostridia</taxon>
        <taxon>Eubacteriales</taxon>
        <taxon>Clostridiaceae</taxon>
        <taxon>Clostridiaceae incertae sedis</taxon>
        <taxon>Candidatus Egerieisoma</taxon>
    </lineage>
</organism>
<dbReference type="InterPro" id="IPR025824">
    <property type="entry name" value="OB-fold_nuc-bd_dom"/>
</dbReference>
<evidence type="ECO:0000313" key="9">
    <source>
        <dbReference type="EMBL" id="HIU28979.1"/>
    </source>
</evidence>
<dbReference type="AlphaFoldDB" id="A0A9D1I6K3"/>
<protein>
    <recommendedName>
        <fullName evidence="5">Exodeoxyribonuclease 7 large subunit</fullName>
        <ecNumber evidence="5">3.1.11.6</ecNumber>
    </recommendedName>
    <alternativeName>
        <fullName evidence="5">Exodeoxyribonuclease VII large subunit</fullName>
        <shortName evidence="5">Exonuclease VII large subunit</shortName>
    </alternativeName>
</protein>